<dbReference type="PRINTS" id="PR00320">
    <property type="entry name" value="GPROTEINBRPT"/>
</dbReference>
<reference evidence="11 12" key="1">
    <citation type="journal article" date="2017" name="Mol. Ecol.">
        <title>Comparative and population genomic landscape of Phellinus noxius: A hypervariable fungus causing root rot in trees.</title>
        <authorList>
            <person name="Chung C.L."/>
            <person name="Lee T.J."/>
            <person name="Akiba M."/>
            <person name="Lee H.H."/>
            <person name="Kuo T.H."/>
            <person name="Liu D."/>
            <person name="Ke H.M."/>
            <person name="Yokoi T."/>
            <person name="Roa M.B."/>
            <person name="Lu M.J."/>
            <person name="Chang Y.Y."/>
            <person name="Ann P.J."/>
            <person name="Tsai J.N."/>
            <person name="Chen C.Y."/>
            <person name="Tzean S.S."/>
            <person name="Ota Y."/>
            <person name="Hattori T."/>
            <person name="Sahashi N."/>
            <person name="Liou R.F."/>
            <person name="Kikuchi T."/>
            <person name="Tsai I.J."/>
        </authorList>
    </citation>
    <scope>NUCLEOTIDE SEQUENCE [LARGE SCALE GENOMIC DNA]</scope>
    <source>
        <strain evidence="11 12">FFPRI411160</strain>
    </source>
</reference>
<dbReference type="STRING" id="2282107.A0A286UQG1"/>
<evidence type="ECO:0000256" key="3">
    <source>
        <dbReference type="ARBA" id="ARBA00022664"/>
    </source>
</evidence>
<evidence type="ECO:0000256" key="1">
    <source>
        <dbReference type="ARBA" id="ARBA00004123"/>
    </source>
</evidence>
<evidence type="ECO:0000256" key="10">
    <source>
        <dbReference type="SAM" id="MobiDB-lite"/>
    </source>
</evidence>
<feature type="repeat" description="WD" evidence="9">
    <location>
        <begin position="520"/>
        <end position="551"/>
    </location>
</feature>
<keyword evidence="7" id="KW-0539">Nucleus</keyword>
<dbReference type="SUPFAM" id="SSF50978">
    <property type="entry name" value="WD40 repeat-like"/>
    <property type="match status" value="1"/>
</dbReference>
<dbReference type="FunCoup" id="A0A286UQG1">
    <property type="interactions" value="529"/>
</dbReference>
<dbReference type="Gene3D" id="2.130.10.10">
    <property type="entry name" value="YVTN repeat-like/Quinoprotein amine dehydrogenase"/>
    <property type="match status" value="1"/>
</dbReference>
<dbReference type="EMBL" id="NBII01000002">
    <property type="protein sequence ID" value="PAV21817.1"/>
    <property type="molecule type" value="Genomic_DNA"/>
</dbReference>
<evidence type="ECO:0000256" key="2">
    <source>
        <dbReference type="ARBA" id="ARBA00022574"/>
    </source>
</evidence>
<dbReference type="GO" id="GO:0003729">
    <property type="term" value="F:mRNA binding"/>
    <property type="evidence" value="ECO:0007669"/>
    <property type="project" value="TreeGrafter"/>
</dbReference>
<accession>A0A286UQG1</accession>
<dbReference type="InterPro" id="IPR032847">
    <property type="entry name" value="PRPF17"/>
</dbReference>
<feature type="repeat" description="WD" evidence="9">
    <location>
        <begin position="421"/>
        <end position="455"/>
    </location>
</feature>
<feature type="region of interest" description="Disordered" evidence="10">
    <location>
        <begin position="192"/>
        <end position="257"/>
    </location>
</feature>
<keyword evidence="12" id="KW-1185">Reference proteome</keyword>
<dbReference type="InterPro" id="IPR020472">
    <property type="entry name" value="WD40_PAC1"/>
</dbReference>
<evidence type="ECO:0000313" key="12">
    <source>
        <dbReference type="Proteomes" id="UP000217199"/>
    </source>
</evidence>
<dbReference type="PROSITE" id="PS50294">
    <property type="entry name" value="WD_REPEATS_REGION"/>
    <property type="match status" value="4"/>
</dbReference>
<dbReference type="PANTHER" id="PTHR43979:SF1">
    <property type="entry name" value="PRE-MRNA-PROCESSING FACTOR 17"/>
    <property type="match status" value="1"/>
</dbReference>
<dbReference type="PANTHER" id="PTHR43979">
    <property type="entry name" value="PRE-MRNA-PROCESSING FACTOR 17"/>
    <property type="match status" value="1"/>
</dbReference>
<organism evidence="11 12">
    <name type="scientific">Pyrrhoderma noxium</name>
    <dbReference type="NCBI Taxonomy" id="2282107"/>
    <lineage>
        <taxon>Eukaryota</taxon>
        <taxon>Fungi</taxon>
        <taxon>Dikarya</taxon>
        <taxon>Basidiomycota</taxon>
        <taxon>Agaricomycotina</taxon>
        <taxon>Agaricomycetes</taxon>
        <taxon>Hymenochaetales</taxon>
        <taxon>Hymenochaetaceae</taxon>
        <taxon>Pyrrhoderma</taxon>
    </lineage>
</organism>
<evidence type="ECO:0000256" key="8">
    <source>
        <dbReference type="ARBA" id="ARBA00068146"/>
    </source>
</evidence>
<dbReference type="InParanoid" id="A0A286UQG1"/>
<feature type="compositionally biased region" description="Acidic residues" evidence="10">
    <location>
        <begin position="213"/>
        <end position="225"/>
    </location>
</feature>
<evidence type="ECO:0000313" key="11">
    <source>
        <dbReference type="EMBL" id="PAV21817.1"/>
    </source>
</evidence>
<dbReference type="InterPro" id="IPR036322">
    <property type="entry name" value="WD40_repeat_dom_sf"/>
</dbReference>
<dbReference type="InterPro" id="IPR001680">
    <property type="entry name" value="WD40_rpt"/>
</dbReference>
<evidence type="ECO:0000256" key="5">
    <source>
        <dbReference type="ARBA" id="ARBA00022737"/>
    </source>
</evidence>
<protein>
    <recommendedName>
        <fullName evidence="8">Pre-mRNA-processing factor 17</fullName>
    </recommendedName>
</protein>
<keyword evidence="3" id="KW-0507">mRNA processing</keyword>
<evidence type="ECO:0000256" key="4">
    <source>
        <dbReference type="ARBA" id="ARBA00022728"/>
    </source>
</evidence>
<evidence type="ECO:0000256" key="7">
    <source>
        <dbReference type="ARBA" id="ARBA00023242"/>
    </source>
</evidence>
<keyword evidence="2 9" id="KW-0853">WD repeat</keyword>
<evidence type="ECO:0000256" key="9">
    <source>
        <dbReference type="PROSITE-ProRule" id="PRU00221"/>
    </source>
</evidence>
<dbReference type="InterPro" id="IPR015943">
    <property type="entry name" value="WD40/YVTN_repeat-like_dom_sf"/>
</dbReference>
<feature type="compositionally biased region" description="Polar residues" evidence="10">
    <location>
        <begin position="243"/>
        <end position="257"/>
    </location>
</feature>
<sequence length="585" mass="65517">MSLAISYSSDEDDTPISTSGDAFGISELPSSKKPRVENSNGPTSIVLSAPDVLLEDPLKQTSLITRPSDTQMNVNIPYNDMTLPVQGPENPFSDRNRFENQNALAGHVEEQAMTEHAFRQQHLTYSILGYSANPSVDPNAPSFLGNVEKAQANGFATLNSVRTSRSEKKELKRKRKAKGDLDVVDGEGAYVGPWASWENNDKKSDIPEPVVEVGDEEESESEEEQPVARRDKKSKAKRVGAGQETSTFHGKSLTDYQGRTYMHPPIAEAPHITSEPGSQECFIPKVCVHTYTGHTQGVSVIRTLPKTAHLFLSGSMDTKIKLWDVYTTGNCLRTFMGHTKAVKDISFSNDGRRFLSCGYDRQMKLWDTETGQCIKRFGNGKLPYVIKFHPDDDKQNIFLAGMSDKKIIQYDIDSGEITQEYDQHLGPVNTITFVDENRRFVTTSDDKTIRAWDFDIPVVIKYIAEPFMHSMPAVTLHPSKNYFAAQSLDNQILIYSTDNFRQNRKKRFAGHSVAGYACQVGFSPDGKWISSGDSSGDVVFWDYKTGRIKSRLKAHQKVVIAHEWLPHETSKVLTASWDGLIKLWD</sequence>
<feature type="region of interest" description="Disordered" evidence="10">
    <location>
        <begin position="1"/>
        <end position="45"/>
    </location>
</feature>
<feature type="repeat" description="WD" evidence="9">
    <location>
        <begin position="335"/>
        <end position="376"/>
    </location>
</feature>
<comment type="subcellular location">
    <subcellularLocation>
        <location evidence="1">Nucleus</location>
    </subcellularLocation>
</comment>
<dbReference type="PROSITE" id="PS50082">
    <property type="entry name" value="WD_REPEATS_2"/>
    <property type="match status" value="5"/>
</dbReference>
<proteinExistence type="predicted"/>
<dbReference type="CDD" id="cd00200">
    <property type="entry name" value="WD40"/>
    <property type="match status" value="1"/>
</dbReference>
<dbReference type="AlphaFoldDB" id="A0A286UQG1"/>
<dbReference type="FunFam" id="2.130.10.10:FF:000034">
    <property type="entry name" value="Pre-mRNA-processing factor 17, putative"/>
    <property type="match status" value="1"/>
</dbReference>
<keyword evidence="5" id="KW-0677">Repeat</keyword>
<dbReference type="Pfam" id="PF00400">
    <property type="entry name" value="WD40"/>
    <property type="match status" value="5"/>
</dbReference>
<dbReference type="GO" id="GO:0000398">
    <property type="term" value="P:mRNA splicing, via spliceosome"/>
    <property type="evidence" value="ECO:0007669"/>
    <property type="project" value="InterPro"/>
</dbReference>
<dbReference type="GO" id="GO:0071013">
    <property type="term" value="C:catalytic step 2 spliceosome"/>
    <property type="evidence" value="ECO:0007669"/>
    <property type="project" value="InterPro"/>
</dbReference>
<feature type="repeat" description="WD" evidence="9">
    <location>
        <begin position="291"/>
        <end position="325"/>
    </location>
</feature>
<comment type="caution">
    <text evidence="11">The sequence shown here is derived from an EMBL/GenBank/DDBJ whole genome shotgun (WGS) entry which is preliminary data.</text>
</comment>
<gene>
    <name evidence="11" type="ORF">PNOK_0177400</name>
</gene>
<keyword evidence="6" id="KW-0508">mRNA splicing</keyword>
<evidence type="ECO:0000256" key="6">
    <source>
        <dbReference type="ARBA" id="ARBA00023187"/>
    </source>
</evidence>
<feature type="repeat" description="WD" evidence="9">
    <location>
        <begin position="552"/>
        <end position="585"/>
    </location>
</feature>
<dbReference type="OrthoDB" id="10257301at2759"/>
<name>A0A286UQG1_9AGAM</name>
<keyword evidence="4" id="KW-0747">Spliceosome</keyword>
<dbReference type="SMART" id="SM00320">
    <property type="entry name" value="WD40"/>
    <property type="match status" value="7"/>
</dbReference>
<dbReference type="Proteomes" id="UP000217199">
    <property type="component" value="Unassembled WGS sequence"/>
</dbReference>